<reference evidence="2" key="1">
    <citation type="journal article" date="2023" name="Science">
        <title>Genome structures resolve the early diversification of teleost fishes.</title>
        <authorList>
            <person name="Parey E."/>
            <person name="Louis A."/>
            <person name="Montfort J."/>
            <person name="Bouchez O."/>
            <person name="Roques C."/>
            <person name="Iampietro C."/>
            <person name="Lluch J."/>
            <person name="Castinel A."/>
            <person name="Donnadieu C."/>
            <person name="Desvignes T."/>
            <person name="Floi Bucao C."/>
            <person name="Jouanno E."/>
            <person name="Wen M."/>
            <person name="Mejri S."/>
            <person name="Dirks R."/>
            <person name="Jansen H."/>
            <person name="Henkel C."/>
            <person name="Chen W.J."/>
            <person name="Zahm M."/>
            <person name="Cabau C."/>
            <person name="Klopp C."/>
            <person name="Thompson A.W."/>
            <person name="Robinson-Rechavi M."/>
            <person name="Braasch I."/>
            <person name="Lecointre G."/>
            <person name="Bobe J."/>
            <person name="Postlethwait J.H."/>
            <person name="Berthelot C."/>
            <person name="Roest Crollius H."/>
            <person name="Guiguen Y."/>
        </authorList>
    </citation>
    <scope>NUCLEOTIDE SEQUENCE</scope>
    <source>
        <strain evidence="2">NC1722</strain>
    </source>
</reference>
<dbReference type="AlphaFoldDB" id="A0AAD7T3B3"/>
<protein>
    <submittedName>
        <fullName evidence="2">Uncharacterized protein</fullName>
    </submittedName>
</protein>
<sequence>MLYTVPRLEGAADAPSNGSEAKTVPTAARGHGGQRSILRFSDVPKGPPHLISFPRISRSDVTGNYPCLLSPVAVRACRSTYALANARRALYSAGVARAPPGAVSQPSSIDLSANQSHGHLQLSRTPGTAGRGAGRGAYQIYRRSTLTSASALIAADALERLGARLRRGGIFRRRKSRVSAETFNRFPKTAVLQET</sequence>
<dbReference type="Proteomes" id="UP001221898">
    <property type="component" value="Unassembled WGS sequence"/>
</dbReference>
<evidence type="ECO:0000313" key="3">
    <source>
        <dbReference type="Proteomes" id="UP001221898"/>
    </source>
</evidence>
<accession>A0AAD7T3B3</accession>
<name>A0AAD7T3B3_9TELE</name>
<dbReference type="EMBL" id="JAINUG010000015">
    <property type="protein sequence ID" value="KAJ8413596.1"/>
    <property type="molecule type" value="Genomic_DNA"/>
</dbReference>
<evidence type="ECO:0000256" key="1">
    <source>
        <dbReference type="SAM" id="MobiDB-lite"/>
    </source>
</evidence>
<proteinExistence type="predicted"/>
<comment type="caution">
    <text evidence="2">The sequence shown here is derived from an EMBL/GenBank/DDBJ whole genome shotgun (WGS) entry which is preliminary data.</text>
</comment>
<feature type="region of interest" description="Disordered" evidence="1">
    <location>
        <begin position="9"/>
        <end position="33"/>
    </location>
</feature>
<keyword evidence="3" id="KW-1185">Reference proteome</keyword>
<evidence type="ECO:0000313" key="2">
    <source>
        <dbReference type="EMBL" id="KAJ8413596.1"/>
    </source>
</evidence>
<organism evidence="2 3">
    <name type="scientific">Aldrovandia affinis</name>
    <dbReference type="NCBI Taxonomy" id="143900"/>
    <lineage>
        <taxon>Eukaryota</taxon>
        <taxon>Metazoa</taxon>
        <taxon>Chordata</taxon>
        <taxon>Craniata</taxon>
        <taxon>Vertebrata</taxon>
        <taxon>Euteleostomi</taxon>
        <taxon>Actinopterygii</taxon>
        <taxon>Neopterygii</taxon>
        <taxon>Teleostei</taxon>
        <taxon>Notacanthiformes</taxon>
        <taxon>Halosauridae</taxon>
        <taxon>Aldrovandia</taxon>
    </lineage>
</organism>
<gene>
    <name evidence="2" type="ORF">AAFF_G00081030</name>
</gene>